<sequence length="578" mass="64539">AGLYVQGPDHDSGRTTLRSSLAEAIDYYFVKGPRMDDVIAGYRSITGVAPLYGKYAFGFWQCREHYASQAELLEAAHGFRDRSIPVDAIVQDWLYWGDLGWGPEWDLTRYPDPAGMVQVLKTLDMKLMVSVWGKFDNKTAIFKAMKTAGMVLGNTNQTNNNWYDAWNPNAQTLYYEFCNKAHFAIGVESLWLDATEPEGLPNIDQETFLGSGNQLMNTFSLETTSGIANGLRKDYPTAQGARVFSLTRSSFAGQQKTGAALWTGDTTASWDMLRRQVASSINYPMSGIPYWAQDIGGFFRPKDQYTSDDYRRLMIRWFQFGVFTPIFRVHGAGTHTEIWNFGNTTMDIVNTSAITLRYRLLPYVYSGFWRVEAEAYTMQRALAFDFPEEASLGIADAYMFGPSLLVTPIVSAGDSGKATTRQIYFPQGSWINFHTGEAYGGMQNVSFTLQQAPFFCQKGSLLVLGPSIQSTSDPNPDLEVRIYPGADSTFELFEDDGSSTKYREGSYSTIVFAWQDSTQTLRISSRKGAYPGMPQARRICTVVVSPGHGVGVFQGTCDRQVTYAGEEIAIEFQSLDVV</sequence>
<dbReference type="Proteomes" id="UP000601435">
    <property type="component" value="Unassembled WGS sequence"/>
</dbReference>
<feature type="domain" description="Glycosyl hydrolase family 31 C-terminal" evidence="5">
    <location>
        <begin position="377"/>
        <end position="461"/>
    </location>
</feature>
<dbReference type="GO" id="GO:0004553">
    <property type="term" value="F:hydrolase activity, hydrolyzing O-glycosyl compounds"/>
    <property type="evidence" value="ECO:0007669"/>
    <property type="project" value="InterPro"/>
</dbReference>
<dbReference type="Pfam" id="PF01055">
    <property type="entry name" value="Glyco_hydro_31_2nd"/>
    <property type="match status" value="1"/>
</dbReference>
<evidence type="ECO:0008006" key="8">
    <source>
        <dbReference type="Google" id="ProtNLM"/>
    </source>
</evidence>
<evidence type="ECO:0000259" key="5">
    <source>
        <dbReference type="Pfam" id="PF21365"/>
    </source>
</evidence>
<feature type="non-terminal residue" evidence="6">
    <location>
        <position position="578"/>
    </location>
</feature>
<comment type="similarity">
    <text evidence="1 2">Belongs to the glycosyl hydrolase 31 family.</text>
</comment>
<keyword evidence="7" id="KW-1185">Reference proteome</keyword>
<evidence type="ECO:0000259" key="4">
    <source>
        <dbReference type="Pfam" id="PF17137"/>
    </source>
</evidence>
<dbReference type="Gene3D" id="2.60.40.1180">
    <property type="entry name" value="Golgi alpha-mannosidase II"/>
    <property type="match status" value="2"/>
</dbReference>
<dbReference type="InterPro" id="IPR013780">
    <property type="entry name" value="Glyco_hydro_b"/>
</dbReference>
<dbReference type="AlphaFoldDB" id="A0A813CA61"/>
<dbReference type="SUPFAM" id="SSF51011">
    <property type="entry name" value="Glycosyl hydrolase domain"/>
    <property type="match status" value="1"/>
</dbReference>
<dbReference type="InterPro" id="IPR017853">
    <property type="entry name" value="GH"/>
</dbReference>
<dbReference type="CDD" id="cd06591">
    <property type="entry name" value="GH31_xylosidase_XylS"/>
    <property type="match status" value="1"/>
</dbReference>
<protein>
    <recommendedName>
        <fullName evidence="8">DUF5110 domain-containing protein</fullName>
    </recommendedName>
</protein>
<feature type="domain" description="DUF5110" evidence="4">
    <location>
        <begin position="478"/>
        <end position="544"/>
    </location>
</feature>
<evidence type="ECO:0000259" key="3">
    <source>
        <dbReference type="Pfam" id="PF01055"/>
    </source>
</evidence>
<dbReference type="InterPro" id="IPR033403">
    <property type="entry name" value="DUF5110"/>
</dbReference>
<dbReference type="InterPro" id="IPR000322">
    <property type="entry name" value="Glyco_hydro_31_TIM"/>
</dbReference>
<dbReference type="GO" id="GO:0005975">
    <property type="term" value="P:carbohydrate metabolic process"/>
    <property type="evidence" value="ECO:0007669"/>
    <property type="project" value="InterPro"/>
</dbReference>
<dbReference type="PANTHER" id="PTHR43863:SF2">
    <property type="entry name" value="MALTASE-GLUCOAMYLASE"/>
    <property type="match status" value="1"/>
</dbReference>
<evidence type="ECO:0000256" key="2">
    <source>
        <dbReference type="RuleBase" id="RU361185"/>
    </source>
</evidence>
<dbReference type="SUPFAM" id="SSF51445">
    <property type="entry name" value="(Trans)glycosidases"/>
    <property type="match status" value="1"/>
</dbReference>
<evidence type="ECO:0000313" key="6">
    <source>
        <dbReference type="EMBL" id="CAE7941511.1"/>
    </source>
</evidence>
<feature type="domain" description="Glycoside hydrolase family 31 TIM barrel" evidence="3">
    <location>
        <begin position="50"/>
        <end position="366"/>
    </location>
</feature>
<reference evidence="6" key="1">
    <citation type="submission" date="2021-02" db="EMBL/GenBank/DDBJ databases">
        <authorList>
            <person name="Dougan E. K."/>
            <person name="Rhodes N."/>
            <person name="Thang M."/>
            <person name="Chan C."/>
        </authorList>
    </citation>
    <scope>NUCLEOTIDE SEQUENCE</scope>
</reference>
<dbReference type="EMBL" id="CAJNJA010094130">
    <property type="protein sequence ID" value="CAE7941511.1"/>
    <property type="molecule type" value="Genomic_DNA"/>
</dbReference>
<dbReference type="InterPro" id="IPR051816">
    <property type="entry name" value="Glycosyl_Hydrolase_31"/>
</dbReference>
<proteinExistence type="inferred from homology"/>
<dbReference type="Gene3D" id="3.20.20.80">
    <property type="entry name" value="Glycosidases"/>
    <property type="match status" value="1"/>
</dbReference>
<dbReference type="Pfam" id="PF17137">
    <property type="entry name" value="DUF5110"/>
    <property type="match status" value="1"/>
</dbReference>
<evidence type="ECO:0000313" key="7">
    <source>
        <dbReference type="Proteomes" id="UP000601435"/>
    </source>
</evidence>
<dbReference type="PANTHER" id="PTHR43863">
    <property type="entry name" value="HYDROLASE, PUTATIVE (AFU_ORTHOLOGUE AFUA_1G03140)-RELATED"/>
    <property type="match status" value="1"/>
</dbReference>
<keyword evidence="2" id="KW-0378">Hydrolase</keyword>
<keyword evidence="2" id="KW-0326">Glycosidase</keyword>
<dbReference type="Pfam" id="PF21365">
    <property type="entry name" value="Glyco_hydro_31_3rd"/>
    <property type="match status" value="1"/>
</dbReference>
<comment type="caution">
    <text evidence="6">The sequence shown here is derived from an EMBL/GenBank/DDBJ whole genome shotgun (WGS) entry which is preliminary data.</text>
</comment>
<evidence type="ECO:0000256" key="1">
    <source>
        <dbReference type="ARBA" id="ARBA00007806"/>
    </source>
</evidence>
<dbReference type="InterPro" id="IPR048395">
    <property type="entry name" value="Glyco_hydro_31_C"/>
</dbReference>
<organism evidence="6 7">
    <name type="scientific">Symbiodinium necroappetens</name>
    <dbReference type="NCBI Taxonomy" id="1628268"/>
    <lineage>
        <taxon>Eukaryota</taxon>
        <taxon>Sar</taxon>
        <taxon>Alveolata</taxon>
        <taxon>Dinophyceae</taxon>
        <taxon>Suessiales</taxon>
        <taxon>Symbiodiniaceae</taxon>
        <taxon>Symbiodinium</taxon>
    </lineage>
</organism>
<gene>
    <name evidence="6" type="ORF">SNEC2469_LOCUS34306</name>
</gene>
<accession>A0A813CA61</accession>
<dbReference type="OrthoDB" id="10070917at2759"/>
<name>A0A813CA61_9DINO</name>